<accession>A0A8H6UD03</accession>
<gene>
    <name evidence="3" type="ORF">CNMCM5793_009472</name>
</gene>
<sequence length="166" mass="18741">MMNNTGKGPLQVPGFNDIPLYFEFPREARCAHGFADWSQNPRLTAREVAMLRFMEAVTDEPGWENEVTNPAVLDTWRAKAFSQYGLSQQAWAWCQAELQDKAVDFKRTGYVVVFDADSRVCKLDTLIDSGLRKEIQDGFGHLLSSTPTEGDQMPARQLLDPSIKIL</sequence>
<reference evidence="3" key="1">
    <citation type="submission" date="2020-06" db="EMBL/GenBank/DDBJ databases">
        <title>Draft genome sequences of strains closely related to Aspergillus parafelis and Aspergillus hiratsukae.</title>
        <authorList>
            <person name="Dos Santos R.A.C."/>
            <person name="Rivero-Menendez O."/>
            <person name="Steenwyk J.L."/>
            <person name="Mead M.E."/>
            <person name="Goldman G.H."/>
            <person name="Alastruey-Izquierdo A."/>
            <person name="Rokas A."/>
        </authorList>
    </citation>
    <scope>NUCLEOTIDE SEQUENCE</scope>
    <source>
        <strain evidence="3">CNM-CM5793</strain>
    </source>
</reference>
<name>A0A8H6UD03_9EURO</name>
<dbReference type="Pfam" id="PF14033">
    <property type="entry name" value="DUF4246"/>
    <property type="match status" value="1"/>
</dbReference>
<evidence type="ECO:0000259" key="2">
    <source>
        <dbReference type="Pfam" id="PF21666"/>
    </source>
</evidence>
<dbReference type="Proteomes" id="UP000630445">
    <property type="component" value="Unassembled WGS sequence"/>
</dbReference>
<evidence type="ECO:0000313" key="3">
    <source>
        <dbReference type="EMBL" id="KAF7121918.1"/>
    </source>
</evidence>
<protein>
    <submittedName>
        <fullName evidence="3">Uncharacterized protein</fullName>
    </submittedName>
</protein>
<dbReference type="Pfam" id="PF21666">
    <property type="entry name" value="DUF4246_N"/>
    <property type="match status" value="1"/>
</dbReference>
<dbReference type="InterPro" id="IPR049207">
    <property type="entry name" value="DUF4246_N"/>
</dbReference>
<dbReference type="InterPro" id="IPR049192">
    <property type="entry name" value="DUF4246_C"/>
</dbReference>
<organism evidence="3 4">
    <name type="scientific">Aspergillus hiratsukae</name>
    <dbReference type="NCBI Taxonomy" id="1194566"/>
    <lineage>
        <taxon>Eukaryota</taxon>
        <taxon>Fungi</taxon>
        <taxon>Dikarya</taxon>
        <taxon>Ascomycota</taxon>
        <taxon>Pezizomycotina</taxon>
        <taxon>Eurotiomycetes</taxon>
        <taxon>Eurotiomycetidae</taxon>
        <taxon>Eurotiales</taxon>
        <taxon>Aspergillaceae</taxon>
        <taxon>Aspergillus</taxon>
        <taxon>Aspergillus subgen. Fumigati</taxon>
    </lineage>
</organism>
<evidence type="ECO:0000313" key="4">
    <source>
        <dbReference type="Proteomes" id="UP000630445"/>
    </source>
</evidence>
<dbReference type="InterPro" id="IPR025340">
    <property type="entry name" value="DUF4246"/>
</dbReference>
<comment type="caution">
    <text evidence="3">The sequence shown here is derived from an EMBL/GenBank/DDBJ whole genome shotgun (WGS) entry which is preliminary data.</text>
</comment>
<dbReference type="PANTHER" id="PTHR33119">
    <property type="entry name" value="IFI3P"/>
    <property type="match status" value="1"/>
</dbReference>
<evidence type="ECO:0000259" key="1">
    <source>
        <dbReference type="Pfam" id="PF14033"/>
    </source>
</evidence>
<dbReference type="OrthoDB" id="415532at2759"/>
<dbReference type="AlphaFoldDB" id="A0A8H6UD03"/>
<feature type="domain" description="DUF4246" evidence="1">
    <location>
        <begin position="89"/>
        <end position="156"/>
    </location>
</feature>
<proteinExistence type="predicted"/>
<dbReference type="PANTHER" id="PTHR33119:SF1">
    <property type="entry name" value="FE2OG DIOXYGENASE DOMAIN-CONTAINING PROTEIN"/>
    <property type="match status" value="1"/>
</dbReference>
<feature type="domain" description="DUF4246" evidence="2">
    <location>
        <begin position="12"/>
        <end position="78"/>
    </location>
</feature>
<keyword evidence="4" id="KW-1185">Reference proteome</keyword>
<dbReference type="EMBL" id="JACBAD010002035">
    <property type="protein sequence ID" value="KAF7121918.1"/>
    <property type="molecule type" value="Genomic_DNA"/>
</dbReference>